<dbReference type="AlphaFoldDB" id="A0AA35IW83"/>
<feature type="region of interest" description="Disordered" evidence="3">
    <location>
        <begin position="212"/>
        <end position="315"/>
    </location>
</feature>
<dbReference type="GeneID" id="80917279"/>
<feature type="compositionally biased region" description="Low complexity" evidence="3">
    <location>
        <begin position="153"/>
        <end position="168"/>
    </location>
</feature>
<evidence type="ECO:0000313" key="5">
    <source>
        <dbReference type="Proteomes" id="UP001161438"/>
    </source>
</evidence>
<feature type="compositionally biased region" description="Polar residues" evidence="3">
    <location>
        <begin position="7"/>
        <end position="36"/>
    </location>
</feature>
<feature type="compositionally biased region" description="Polar residues" evidence="3">
    <location>
        <begin position="280"/>
        <end position="315"/>
    </location>
</feature>
<evidence type="ECO:0000313" key="4">
    <source>
        <dbReference type="EMBL" id="CAI4038068.1"/>
    </source>
</evidence>
<dbReference type="InterPro" id="IPR051767">
    <property type="entry name" value="Nucleoporin_NUP42"/>
</dbReference>
<feature type="compositionally biased region" description="Polar residues" evidence="3">
    <location>
        <begin position="169"/>
        <end position="185"/>
    </location>
</feature>
<protein>
    <recommendedName>
        <fullName evidence="6">Nup42p</fullName>
    </recommendedName>
</protein>
<organism evidence="4 5">
    <name type="scientific">Saccharomyces mikatae IFO 1815</name>
    <dbReference type="NCBI Taxonomy" id="226126"/>
    <lineage>
        <taxon>Eukaryota</taxon>
        <taxon>Fungi</taxon>
        <taxon>Dikarya</taxon>
        <taxon>Ascomycota</taxon>
        <taxon>Saccharomycotina</taxon>
        <taxon>Saccharomycetes</taxon>
        <taxon>Saccharomycetales</taxon>
        <taxon>Saccharomycetaceae</taxon>
        <taxon>Saccharomyces</taxon>
    </lineage>
</organism>
<sequence length="424" mass="42587">MSAFANPFTSSVKPGLSNTNGANPFTTNGASNTGMGSNVFGRPSFGATSSMTGGATASAFGQPQFGANTNNTGNAPISAFGNTNNVIKPSAFGAPAFGSSAPVNINTPATSSAFGAPSFGSTSFGNTAAMGNPFSKAPSSMGSAFGQTGFGANGTDTTSSSTNHSNNSAFGTTQNVPLTASSPFGSLQQNSSQNASATSSVFGKPAFGTAGNTQSPFSAIQNSSTTTGTGASPFGSFGTNNSNKSPFGDLQNGAAVGTSPFGLTNSKTNNNNESSPFGATDNQASIKQSAFGQGTSGSFVSAPSNPDMNTNTNFQSAFGNKGFSFGIAPQKDTNKVSTTSSTFGQIPNTNIENNSGRSPFGFGQQPMSINTASCKTRFVQGIPSEKDGFLELADLAEETLKIFEANKFELGLVPDVPPPPALVA</sequence>
<feature type="region of interest" description="Disordered" evidence="3">
    <location>
        <begin position="1"/>
        <end position="37"/>
    </location>
</feature>
<keyword evidence="5" id="KW-1185">Reference proteome</keyword>
<evidence type="ECO:0000256" key="3">
    <source>
        <dbReference type="SAM" id="MobiDB-lite"/>
    </source>
</evidence>
<feature type="compositionally biased region" description="Polar residues" evidence="3">
    <location>
        <begin position="335"/>
        <end position="357"/>
    </location>
</feature>
<evidence type="ECO:0008006" key="6">
    <source>
        <dbReference type="Google" id="ProtNLM"/>
    </source>
</evidence>
<feature type="region of interest" description="Disordered" evidence="3">
    <location>
        <begin position="145"/>
        <end position="199"/>
    </location>
</feature>
<feature type="region of interest" description="Disordered" evidence="3">
    <location>
        <begin position="334"/>
        <end position="358"/>
    </location>
</feature>
<evidence type="ECO:0000256" key="1">
    <source>
        <dbReference type="ARBA" id="ARBA00004123"/>
    </source>
</evidence>
<gene>
    <name evidence="4" type="primary">SMKI04G4080</name>
    <name evidence="4" type="ORF">SMKI_04G4080</name>
</gene>
<dbReference type="Proteomes" id="UP001161438">
    <property type="component" value="Chromosome 4"/>
</dbReference>
<dbReference type="RefSeq" id="XP_056081183.1">
    <property type="nucleotide sequence ID" value="XM_056221388.1"/>
</dbReference>
<feature type="compositionally biased region" description="Low complexity" evidence="3">
    <location>
        <begin position="264"/>
        <end position="275"/>
    </location>
</feature>
<name>A0AA35IW83_SACMI</name>
<dbReference type="PANTHER" id="PTHR46527">
    <property type="entry name" value="NUCLEOPORIN-LIKE PROTEIN 2"/>
    <property type="match status" value="1"/>
</dbReference>
<dbReference type="GO" id="GO:0005634">
    <property type="term" value="C:nucleus"/>
    <property type="evidence" value="ECO:0007669"/>
    <property type="project" value="UniProtKB-SubCell"/>
</dbReference>
<dbReference type="EMBL" id="OX365760">
    <property type="protein sequence ID" value="CAI4038068.1"/>
    <property type="molecule type" value="Genomic_DNA"/>
</dbReference>
<reference evidence="4" key="1">
    <citation type="submission" date="2022-10" db="EMBL/GenBank/DDBJ databases">
        <authorList>
            <person name="Byrne P K."/>
        </authorList>
    </citation>
    <scope>NUCLEOTIDE SEQUENCE</scope>
    <source>
        <strain evidence="4">IFO1815</strain>
    </source>
</reference>
<dbReference type="PANTHER" id="PTHR46527:SF1">
    <property type="entry name" value="NUCLEOPORIN NUP42"/>
    <property type="match status" value="1"/>
</dbReference>
<accession>A0AA35IW83</accession>
<comment type="subcellular location">
    <subcellularLocation>
        <location evidence="1">Nucleus</location>
    </subcellularLocation>
</comment>
<evidence type="ECO:0000256" key="2">
    <source>
        <dbReference type="ARBA" id="ARBA00023242"/>
    </source>
</evidence>
<proteinExistence type="predicted"/>
<feature type="compositionally biased region" description="Polar residues" evidence="3">
    <location>
        <begin position="212"/>
        <end position="230"/>
    </location>
</feature>
<feature type="compositionally biased region" description="Low complexity" evidence="3">
    <location>
        <begin position="186"/>
        <end position="199"/>
    </location>
</feature>
<keyword evidence="2" id="KW-0539">Nucleus</keyword>